<feature type="binding site" evidence="16">
    <location>
        <position position="178"/>
    </location>
    <ligand>
        <name>Zn(2+)</name>
        <dbReference type="ChEBI" id="CHEBI:29105"/>
        <label>1</label>
        <note>catalytic</note>
    </ligand>
</feature>
<keyword evidence="1 12" id="KW-0963">Cytoplasm</keyword>
<dbReference type="InterPro" id="IPR036866">
    <property type="entry name" value="RibonucZ/Hydroxyglut_hydro"/>
</dbReference>
<dbReference type="EC" id="3.1.-.-" evidence="12 13"/>
<dbReference type="EMBL" id="CP002869">
    <property type="protein sequence ID" value="AEI39278.1"/>
    <property type="molecule type" value="Genomic_DNA"/>
</dbReference>
<dbReference type="PIRSF" id="PIRSF004803">
    <property type="entry name" value="RnjA"/>
    <property type="match status" value="1"/>
</dbReference>
<feature type="active site" description="Proton donor" evidence="14">
    <location>
        <position position="209"/>
    </location>
</feature>
<evidence type="ECO:0000256" key="3">
    <source>
        <dbReference type="ARBA" id="ARBA00022723"/>
    </source>
</evidence>
<feature type="binding site" evidence="16">
    <location>
        <position position="88"/>
    </location>
    <ligand>
        <name>Zn(2+)</name>
        <dbReference type="ChEBI" id="CHEBI:29105"/>
        <label>1</label>
        <note>catalytic</note>
    </ligand>
</feature>
<dbReference type="GO" id="GO:0006364">
    <property type="term" value="P:rRNA processing"/>
    <property type="evidence" value="ECO:0007669"/>
    <property type="project" value="UniProtKB-UniRule"/>
</dbReference>
<evidence type="ECO:0000256" key="16">
    <source>
        <dbReference type="PIRSR" id="PIRSR004803-3"/>
    </source>
</evidence>
<keyword evidence="7 12" id="KW-0269">Exonuclease</keyword>
<evidence type="ECO:0000256" key="5">
    <source>
        <dbReference type="ARBA" id="ARBA00022801"/>
    </source>
</evidence>
<dbReference type="InterPro" id="IPR055132">
    <property type="entry name" value="RNase_J_b_CASP"/>
</dbReference>
<evidence type="ECO:0000256" key="6">
    <source>
        <dbReference type="ARBA" id="ARBA00022833"/>
    </source>
</evidence>
<evidence type="ECO:0000256" key="7">
    <source>
        <dbReference type="ARBA" id="ARBA00022839"/>
    </source>
</evidence>
<dbReference type="HOGENOM" id="CLU_008727_3_1_9"/>
<feature type="binding site" evidence="16">
    <location>
        <position position="92"/>
    </location>
    <ligand>
        <name>Zn(2+)</name>
        <dbReference type="ChEBI" id="CHEBI:29105"/>
        <label>1</label>
        <note>catalytic</note>
    </ligand>
</feature>
<dbReference type="InterPro" id="IPR001587">
    <property type="entry name" value="RNase_J_CS"/>
</dbReference>
<protein>
    <recommendedName>
        <fullName evidence="12 13">Ribonuclease J</fullName>
        <shortName evidence="12">RNase J</shortName>
        <ecNumber evidence="12 13">3.1.-.-</ecNumber>
    </recommendedName>
</protein>
<feature type="binding site" evidence="16">
    <location>
        <position position="93"/>
    </location>
    <ligand>
        <name>Zn(2+)</name>
        <dbReference type="ChEBI" id="CHEBI:29105"/>
        <label>1</label>
        <note>catalytic</note>
    </ligand>
</feature>
<keyword evidence="6 16" id="KW-0862">Zinc</keyword>
<dbReference type="PROSITE" id="PS01292">
    <property type="entry name" value="UPF0036"/>
    <property type="match status" value="1"/>
</dbReference>
<comment type="catalytic activity">
    <reaction evidence="9">
        <text>3',5'-cyclic CMP + H2O = CMP + H(+)</text>
        <dbReference type="Rhea" id="RHEA:72675"/>
        <dbReference type="ChEBI" id="CHEBI:15377"/>
        <dbReference type="ChEBI" id="CHEBI:15378"/>
        <dbReference type="ChEBI" id="CHEBI:58003"/>
        <dbReference type="ChEBI" id="CHEBI:60377"/>
    </reaction>
    <physiologicalReaction direction="left-to-right" evidence="9">
        <dbReference type="Rhea" id="RHEA:72676"/>
    </physiologicalReaction>
</comment>
<name>F8FQU8_PAEMK</name>
<evidence type="ECO:0000256" key="14">
    <source>
        <dbReference type="PIRSR" id="PIRSR004803-1"/>
    </source>
</evidence>
<feature type="binding site" evidence="16">
    <location>
        <position position="90"/>
    </location>
    <ligand>
        <name>Zn(2+)</name>
        <dbReference type="ChEBI" id="CHEBI:29105"/>
        <label>1</label>
        <note>catalytic</note>
    </ligand>
</feature>
<sequence>MHMDEISAKAQNAEERGTPKHNVKIIALGGLGEIGKNMYVIEYGEEIVVVDAGVKFPRSDLPGVDYVIPNIEYLVQHQDKVKGIFLTHGHEDHIGGLPFILRELKVPVYGAPLTIGLVRAKLEEHKLDKLVHLQVVKEETVIQLDKLRVHFFHTNHSIPDSLGVAVDTPEGIIVHTGDFKFDMTPVGHRANIFKMSELGSQGVLALLADSTNSEKPGYTPSEKSVGAAVYDTFRTCEGRILFATFASNVHRLQQVVEAAEATGRKIAIQGRSMERVFRIAQELGYIRIPQGMQIDIQQLDKFEDRRIVIICTGSQGEPNAALSRIASGAHSKVQIHPGDTVIFSSSPIPGNTQNINKNIDLLFRAGANVIYGSVIDIHASGHGCQEDLKLMLSLIKPKYLVPIHGEYRMLLKHAQLAEELGITQDRSFVLDIGEVLHLNRRQARKGRKVPAGEMLVSGNKVGQVRSDILADRRHMSNNGVILVLMVVNEDWTAVLSGPELISRGFVFVKEASEIIQRATALTRRAVSRLIKQGVNTEEGWKSRITEVLSSHLEKTMQRTPLIVPILTHLERQEKGPSRKPSRPRRKRATIAPAAAQEPTGTPQK</sequence>
<dbReference type="Gene3D" id="3.10.20.580">
    <property type="match status" value="1"/>
</dbReference>
<evidence type="ECO:0000313" key="20">
    <source>
        <dbReference type="Proteomes" id="UP000006620"/>
    </source>
</evidence>
<feature type="binding site" evidence="16">
    <location>
        <position position="404"/>
    </location>
    <ligand>
        <name>Zn(2+)</name>
        <dbReference type="ChEBI" id="CHEBI:29105"/>
        <label>1</label>
        <note>catalytic</note>
    </ligand>
</feature>
<dbReference type="SMART" id="SM00849">
    <property type="entry name" value="Lactamase_B"/>
    <property type="match status" value="1"/>
</dbReference>
<reference evidence="19 20" key="2">
    <citation type="journal article" date="2013" name="Genome Announc.">
        <title>Genome Sequence of Growth-Improving Paenibacillus mucilaginosus Strain KNP414.</title>
        <authorList>
            <person name="Lu J.J."/>
            <person name="Wang J.F."/>
            <person name="Hu X.F."/>
        </authorList>
    </citation>
    <scope>NUCLEOTIDE SEQUENCE [LARGE SCALE GENOMIC DNA]</scope>
    <source>
        <strain evidence="19 20">KNP414</strain>
    </source>
</reference>
<feature type="region of interest" description="Disordered" evidence="17">
    <location>
        <begin position="568"/>
        <end position="604"/>
    </location>
</feature>
<feature type="binding site" evidence="16">
    <location>
        <position position="156"/>
    </location>
    <ligand>
        <name>Zn(2+)</name>
        <dbReference type="ChEBI" id="CHEBI:29105"/>
        <label>1</label>
        <note>catalytic</note>
    </ligand>
</feature>
<evidence type="ECO:0000256" key="15">
    <source>
        <dbReference type="PIRSR" id="PIRSR004803-2"/>
    </source>
</evidence>
<evidence type="ECO:0000256" key="4">
    <source>
        <dbReference type="ARBA" id="ARBA00022759"/>
    </source>
</evidence>
<keyword evidence="4 12" id="KW-0255">Endonuclease</keyword>
<dbReference type="AlphaFoldDB" id="F8FQU8"/>
<feature type="active site" description="Proton acceptor" evidence="14">
    <location>
        <position position="382"/>
    </location>
</feature>
<feature type="domain" description="Metallo-beta-lactamase" evidence="18">
    <location>
        <begin position="35"/>
        <end position="229"/>
    </location>
</feature>
<keyword evidence="12" id="KW-0698">rRNA processing</keyword>
<dbReference type="PANTHER" id="PTHR43694:SF1">
    <property type="entry name" value="RIBONUCLEASE J"/>
    <property type="match status" value="1"/>
</dbReference>
<comment type="similarity">
    <text evidence="12 13">Belongs to the metallo-beta-lactamase superfamily. RNA-metabolizing metallo-beta-lactamase-like family. Bacterial RNase J subfamily.</text>
</comment>
<dbReference type="Pfam" id="PF17770">
    <property type="entry name" value="RNase_J_C"/>
    <property type="match status" value="1"/>
</dbReference>
<dbReference type="Pfam" id="PF00753">
    <property type="entry name" value="Lactamase_B"/>
    <property type="match status" value="1"/>
</dbReference>
<feature type="binding site" evidence="16">
    <location>
        <position position="65"/>
    </location>
    <ligand>
        <name>Ca(2+)</name>
        <dbReference type="ChEBI" id="CHEBI:29108"/>
    </ligand>
</feature>
<dbReference type="GO" id="GO:0008270">
    <property type="term" value="F:zinc ion binding"/>
    <property type="evidence" value="ECO:0007669"/>
    <property type="project" value="InterPro"/>
</dbReference>
<comment type="cofactor">
    <cofactor evidence="16">
        <name>Ca(2+)</name>
        <dbReference type="ChEBI" id="CHEBI:29108"/>
    </cofactor>
    <text evidence="16">Binds 1 Ca(2+) cation per subunit. Seen in 1 crystal structure, it is not clear if it is physiologically important.</text>
</comment>
<dbReference type="HAMAP" id="MF_01491">
    <property type="entry name" value="RNase_J_bact"/>
    <property type="match status" value="1"/>
</dbReference>
<proteinExistence type="inferred from homology"/>
<evidence type="ECO:0000256" key="1">
    <source>
        <dbReference type="ARBA" id="ARBA00022490"/>
    </source>
</evidence>
<dbReference type="InterPro" id="IPR001279">
    <property type="entry name" value="Metallo-B-lactamas"/>
</dbReference>
<comment type="subunit">
    <text evidence="12">Homodimer, may be a subunit of the RNA degradosome.</text>
</comment>
<keyword evidence="3 13" id="KW-0479">Metal-binding</keyword>
<evidence type="ECO:0000256" key="11">
    <source>
        <dbReference type="ARBA" id="ARBA00048505"/>
    </source>
</evidence>
<keyword evidence="16" id="KW-0106">Calcium</keyword>
<evidence type="ECO:0000259" key="18">
    <source>
        <dbReference type="SMART" id="SM00849"/>
    </source>
</evidence>
<dbReference type="Pfam" id="PF22505">
    <property type="entry name" value="RNase_J_b_CASP"/>
    <property type="match status" value="1"/>
</dbReference>
<comment type="subcellular location">
    <subcellularLocation>
        <location evidence="12 13">Cytoplasm</location>
    </subcellularLocation>
</comment>
<dbReference type="InterPro" id="IPR030854">
    <property type="entry name" value="RNase_J_bac"/>
</dbReference>
<evidence type="ECO:0000256" key="13">
    <source>
        <dbReference type="PIRNR" id="PIRNR004803"/>
    </source>
</evidence>
<dbReference type="NCBIfam" id="NF047419">
    <property type="entry name" value="RNase_J1_RnjA"/>
    <property type="match status" value="1"/>
</dbReference>
<gene>
    <name evidence="12" type="primary">rnj</name>
    <name evidence="19" type="ordered locus">KNP414_00688</name>
</gene>
<dbReference type="KEGG" id="pms:KNP414_00688"/>
<dbReference type="Pfam" id="PF07521">
    <property type="entry name" value="RMMBL"/>
    <property type="match status" value="1"/>
</dbReference>
<feature type="compositionally biased region" description="Basic residues" evidence="17">
    <location>
        <begin position="577"/>
        <end position="588"/>
    </location>
</feature>
<reference evidence="20" key="1">
    <citation type="submission" date="2011-06" db="EMBL/GenBank/DDBJ databases">
        <title>Complete genome sequence of Paenibacillus mucilaginosus KNP414.</title>
        <authorList>
            <person name="Wang J."/>
            <person name="Hu S."/>
            <person name="Hu X."/>
            <person name="Zhang B."/>
            <person name="Dong D."/>
            <person name="Zhang S."/>
            <person name="Zhao K."/>
            <person name="Wu D."/>
        </authorList>
    </citation>
    <scope>NUCLEOTIDE SEQUENCE [LARGE SCALE GENOMIC DNA]</scope>
    <source>
        <strain evidence="20">KNP414</strain>
    </source>
</reference>
<evidence type="ECO:0000256" key="2">
    <source>
        <dbReference type="ARBA" id="ARBA00022722"/>
    </source>
</evidence>
<dbReference type="Gene3D" id="3.40.50.10710">
    <property type="entry name" value="Metallo-hydrolase/oxidoreductase"/>
    <property type="match status" value="1"/>
</dbReference>
<keyword evidence="5 12" id="KW-0378">Hydrolase</keyword>
<comment type="catalytic activity">
    <reaction evidence="11">
        <text>3',5'-cyclic UMP + H2O = UMP + H(+)</text>
        <dbReference type="Rhea" id="RHEA:70575"/>
        <dbReference type="ChEBI" id="CHEBI:15377"/>
        <dbReference type="ChEBI" id="CHEBI:15378"/>
        <dbReference type="ChEBI" id="CHEBI:57865"/>
        <dbReference type="ChEBI" id="CHEBI:184387"/>
    </reaction>
    <physiologicalReaction direction="left-to-right" evidence="11">
        <dbReference type="Rhea" id="RHEA:70576"/>
    </physiologicalReaction>
</comment>
<evidence type="ECO:0000313" key="19">
    <source>
        <dbReference type="EMBL" id="AEI39278.1"/>
    </source>
</evidence>
<comment type="function">
    <text evidence="10">Counteracts the endogenous Pycsar antiviral defense system. Phosphodiesterase that enables metal-dependent hydrolysis of host cyclic nucleotide Pycsar defense signals such as cCMP and cUMP.</text>
</comment>
<dbReference type="InterPro" id="IPR011108">
    <property type="entry name" value="RMMBL"/>
</dbReference>
<dbReference type="Gene3D" id="3.60.15.10">
    <property type="entry name" value="Ribonuclease Z/Hydroxyacylglutathione hydrolase-like"/>
    <property type="match status" value="1"/>
</dbReference>
<feature type="binding site" evidence="16">
    <location>
        <position position="63"/>
    </location>
    <ligand>
        <name>Ca(2+)</name>
        <dbReference type="ChEBI" id="CHEBI:29108"/>
    </ligand>
</feature>
<dbReference type="PANTHER" id="PTHR43694">
    <property type="entry name" value="RIBONUCLEASE J"/>
    <property type="match status" value="1"/>
</dbReference>
<dbReference type="SUPFAM" id="SSF56281">
    <property type="entry name" value="Metallo-hydrolase/oxidoreductase"/>
    <property type="match status" value="1"/>
</dbReference>
<evidence type="ECO:0000256" key="10">
    <source>
        <dbReference type="ARBA" id="ARBA00034301"/>
    </source>
</evidence>
<evidence type="ECO:0000256" key="12">
    <source>
        <dbReference type="HAMAP-Rule" id="MF_01491"/>
    </source>
</evidence>
<keyword evidence="8 12" id="KW-0694">RNA-binding</keyword>
<comment type="function">
    <text evidence="12">An RNase that has 5'-3' exonuclease and possibly endonuclease activity. Involved in maturation of rRNA and in some organisms also mRNA maturation and/or decay.</text>
</comment>
<evidence type="ECO:0000256" key="8">
    <source>
        <dbReference type="ARBA" id="ARBA00022884"/>
    </source>
</evidence>
<dbReference type="InterPro" id="IPR004613">
    <property type="entry name" value="RNase_J"/>
</dbReference>
<accession>F8FQU8</accession>
<feature type="binding site" evidence="12 15">
    <location>
        <begin position="378"/>
        <end position="382"/>
    </location>
    <ligand>
        <name>substrate</name>
    </ligand>
</feature>
<comment type="cofactor">
    <cofactor evidence="13 16">
        <name>Zn(2+)</name>
        <dbReference type="ChEBI" id="CHEBI:29105"/>
    </cofactor>
    <text evidence="13 16">Binds 2 Zn(2+) ions per subunit. It is not clear if Zn(2+) or Mg(2+) is physiologically important.</text>
</comment>
<evidence type="ECO:0000256" key="9">
    <source>
        <dbReference type="ARBA" id="ARBA00034221"/>
    </source>
</evidence>
<organism evidence="19 20">
    <name type="scientific">Paenibacillus mucilaginosus (strain KNP414)</name>
    <dbReference type="NCBI Taxonomy" id="1036673"/>
    <lineage>
        <taxon>Bacteria</taxon>
        <taxon>Bacillati</taxon>
        <taxon>Bacillota</taxon>
        <taxon>Bacilli</taxon>
        <taxon>Bacillales</taxon>
        <taxon>Paenibacillaceae</taxon>
        <taxon>Paenibacillus</taxon>
    </lineage>
</organism>
<dbReference type="CDD" id="cd07714">
    <property type="entry name" value="RNaseJ_MBL-fold"/>
    <property type="match status" value="1"/>
</dbReference>
<dbReference type="GO" id="GO:0004534">
    <property type="term" value="F:5'-3' RNA exonuclease activity"/>
    <property type="evidence" value="ECO:0007669"/>
    <property type="project" value="UniProtKB-UniRule"/>
</dbReference>
<dbReference type="GO" id="GO:0003723">
    <property type="term" value="F:RNA binding"/>
    <property type="evidence" value="ECO:0007669"/>
    <property type="project" value="UniProtKB-UniRule"/>
</dbReference>
<dbReference type="InterPro" id="IPR042173">
    <property type="entry name" value="RNase_J_2"/>
</dbReference>
<dbReference type="InterPro" id="IPR041636">
    <property type="entry name" value="RNase_J_C"/>
</dbReference>
<dbReference type="GO" id="GO:0005737">
    <property type="term" value="C:cytoplasm"/>
    <property type="evidence" value="ECO:0007669"/>
    <property type="project" value="UniProtKB-SubCell"/>
</dbReference>
<feature type="binding site" evidence="15">
    <location>
        <begin position="246"/>
        <end position="248"/>
    </location>
    <ligand>
        <name>substrate</name>
    </ligand>
</feature>
<dbReference type="NCBIfam" id="TIGR00649">
    <property type="entry name" value="MG423"/>
    <property type="match status" value="1"/>
</dbReference>
<keyword evidence="2 12" id="KW-0540">Nuclease</keyword>
<dbReference type="PATRIC" id="fig|1036673.3.peg.601"/>
<dbReference type="GO" id="GO:0004521">
    <property type="term" value="F:RNA endonuclease activity"/>
    <property type="evidence" value="ECO:0007669"/>
    <property type="project" value="UniProtKB-UniRule"/>
</dbReference>
<evidence type="ECO:0000256" key="17">
    <source>
        <dbReference type="SAM" id="MobiDB-lite"/>
    </source>
</evidence>
<dbReference type="Proteomes" id="UP000006620">
    <property type="component" value="Chromosome"/>
</dbReference>